<feature type="compositionally biased region" description="Low complexity" evidence="1">
    <location>
        <begin position="594"/>
        <end position="611"/>
    </location>
</feature>
<dbReference type="AlphaFoldDB" id="Q1II37"/>
<feature type="compositionally biased region" description="Low complexity" evidence="1">
    <location>
        <begin position="542"/>
        <end position="554"/>
    </location>
</feature>
<keyword evidence="3" id="KW-1185">Reference proteome</keyword>
<dbReference type="eggNOG" id="COG3266">
    <property type="taxonomic scope" value="Bacteria"/>
</dbReference>
<feature type="compositionally biased region" description="Polar residues" evidence="1">
    <location>
        <begin position="627"/>
        <end position="638"/>
    </location>
</feature>
<dbReference type="EMBL" id="CP000360">
    <property type="protein sequence ID" value="ABF43463.1"/>
    <property type="molecule type" value="Genomic_DNA"/>
</dbReference>
<dbReference type="PANTHER" id="PTHR38731">
    <property type="entry name" value="LIPL45-RELATED LIPOPROTEIN-RELATED"/>
    <property type="match status" value="1"/>
</dbReference>
<dbReference type="Proteomes" id="UP000002432">
    <property type="component" value="Chromosome"/>
</dbReference>
<keyword evidence="2" id="KW-0812">Transmembrane</keyword>
<sequence>MPAMAQPQQGDPPGVAGRLSFMQGPVSMQPGGVDDWVDATLNRPLTTSDRLWADQGGRAEVSMGNVKARIDQQTSMTIVNLDDQITQLQLDQGTLFVHVRRLFQGESVEIDTPNVAFVMDREGDYRFDVDPNADTTYVSVRRGDGEGTGEAAGVHVRSGEQATFAGGQSGLDQMAQLGDPDDFDQWNAERDRHQDNTQSARYVSPGMVGTDDLDDNGAWSEDPQYGPIWHPRVAAGWAPYHQGHWAWIDPWGYTWVDDAPWGFAPFHYGRWVSVGGGWAWAPGRPQPVAVGVAYVRPVYAPALVAFIGGHNWGVSIGVGGGGGPVGWVPLSYGEPYYPSYHVSPNYVRNVNVTNTHITNITNVTNNYTVINNNNTTVINNNNKEKVVYRNASVAGAVTAVPANAMASGRSVNQVAVKVDPKQMEQARFSAGPSVAPTKAAVLGGKAPATQHTPPAAAMNRPVMTKAAPPPAPVKFDAKQQLLQKSDGRPLTQSQVATLPKVQRPAAMEAGKPRPAAAVQQIKAAAAAAPKNAPAFHPPAAKPAPGAVNNNAGKPGTPATPANVNKPGTPAGPANAGKPNVATPPNGRPTPEATPRPGANNTPANPANRPTTMGPGGDRNVAHPPTSNPSTPAKPNETATPAGRPVPHPPTAQPARPETTTPARPNNPSAESNTARPPEHAVTPNRPTPQPQTAVKPPAHAEPHTTQTPATRTPPPPQHETNVPRPPDHNAAPAQHTPPPKQPAKDNNKDNKDNKDDKQPKLK</sequence>
<keyword evidence="2" id="KW-0472">Membrane</keyword>
<dbReference type="STRING" id="204669.Acid345_4463"/>
<feature type="region of interest" description="Disordered" evidence="1">
    <location>
        <begin position="502"/>
        <end position="762"/>
    </location>
</feature>
<dbReference type="PRINTS" id="PR01217">
    <property type="entry name" value="PRICHEXTENSN"/>
</dbReference>
<evidence type="ECO:0000313" key="2">
    <source>
        <dbReference type="EMBL" id="ABF43463.1"/>
    </source>
</evidence>
<evidence type="ECO:0000313" key="3">
    <source>
        <dbReference type="Proteomes" id="UP000002432"/>
    </source>
</evidence>
<reference evidence="2 3" key="1">
    <citation type="journal article" date="2009" name="Appl. Environ. Microbiol.">
        <title>Three genomes from the phylum Acidobacteria provide insight into the lifestyles of these microorganisms in soils.</title>
        <authorList>
            <person name="Ward N.L."/>
            <person name="Challacombe J.F."/>
            <person name="Janssen P.H."/>
            <person name="Henrissat B."/>
            <person name="Coutinho P.M."/>
            <person name="Wu M."/>
            <person name="Xie G."/>
            <person name="Haft D.H."/>
            <person name="Sait M."/>
            <person name="Badger J."/>
            <person name="Barabote R.D."/>
            <person name="Bradley B."/>
            <person name="Brettin T.S."/>
            <person name="Brinkac L.M."/>
            <person name="Bruce D."/>
            <person name="Creasy T."/>
            <person name="Daugherty S.C."/>
            <person name="Davidsen T.M."/>
            <person name="DeBoy R.T."/>
            <person name="Detter J.C."/>
            <person name="Dodson R.J."/>
            <person name="Durkin A.S."/>
            <person name="Ganapathy A."/>
            <person name="Gwinn-Giglio M."/>
            <person name="Han C.S."/>
            <person name="Khouri H."/>
            <person name="Kiss H."/>
            <person name="Kothari S.P."/>
            <person name="Madupu R."/>
            <person name="Nelson K.E."/>
            <person name="Nelson W.C."/>
            <person name="Paulsen I."/>
            <person name="Penn K."/>
            <person name="Ren Q."/>
            <person name="Rosovitz M.J."/>
            <person name="Selengut J.D."/>
            <person name="Shrivastava S."/>
            <person name="Sullivan S.A."/>
            <person name="Tapia R."/>
            <person name="Thompson L.S."/>
            <person name="Watkins K.L."/>
            <person name="Yang Q."/>
            <person name="Yu C."/>
            <person name="Zafar N."/>
            <person name="Zhou L."/>
            <person name="Kuske C.R."/>
        </authorList>
    </citation>
    <scope>NUCLEOTIDE SEQUENCE [LARGE SCALE GENOMIC DNA]</scope>
    <source>
        <strain evidence="2 3">Ellin345</strain>
    </source>
</reference>
<feature type="compositionally biased region" description="Basic and acidic residues" evidence="1">
    <location>
        <begin position="742"/>
        <end position="762"/>
    </location>
</feature>
<dbReference type="EnsemblBacteria" id="ABF43463">
    <property type="protein sequence ID" value="ABF43463"/>
    <property type="gene ID" value="Acid345_4463"/>
</dbReference>
<dbReference type="HOGENOM" id="CLU_014821_1_0_0"/>
<dbReference type="InterPro" id="IPR046535">
    <property type="entry name" value="DUF6600"/>
</dbReference>
<feature type="compositionally biased region" description="Low complexity" evidence="1">
    <location>
        <begin position="514"/>
        <end position="534"/>
    </location>
</feature>
<evidence type="ECO:0000256" key="1">
    <source>
        <dbReference type="SAM" id="MobiDB-lite"/>
    </source>
</evidence>
<name>Q1II37_KORVE</name>
<dbReference type="Pfam" id="PF20245">
    <property type="entry name" value="DUF6600"/>
    <property type="match status" value="1"/>
</dbReference>
<organism evidence="2 3">
    <name type="scientific">Koribacter versatilis (strain Ellin345)</name>
    <dbReference type="NCBI Taxonomy" id="204669"/>
    <lineage>
        <taxon>Bacteria</taxon>
        <taxon>Pseudomonadati</taxon>
        <taxon>Acidobacteriota</taxon>
        <taxon>Terriglobia</taxon>
        <taxon>Terriglobales</taxon>
        <taxon>Candidatus Korobacteraceae</taxon>
        <taxon>Candidatus Korobacter</taxon>
    </lineage>
</organism>
<dbReference type="PANTHER" id="PTHR38731:SF3">
    <property type="entry name" value="BLL6125 PROTEIN"/>
    <property type="match status" value="1"/>
</dbReference>
<protein>
    <submittedName>
        <fullName evidence="2">Proline-rich transmembrane protein</fullName>
    </submittedName>
</protein>
<feature type="region of interest" description="Disordered" evidence="1">
    <location>
        <begin position="1"/>
        <end position="24"/>
    </location>
</feature>
<dbReference type="KEGG" id="aba:Acid345_4463"/>
<proteinExistence type="predicted"/>
<feature type="compositionally biased region" description="Low complexity" evidence="1">
    <location>
        <begin position="652"/>
        <end position="667"/>
    </location>
</feature>
<gene>
    <name evidence="2" type="ordered locus">Acid345_4463</name>
</gene>
<accession>Q1II37</accession>